<feature type="signal peptide" evidence="2">
    <location>
        <begin position="1"/>
        <end position="21"/>
    </location>
</feature>
<accession>A0ABR7I6N6</accession>
<dbReference type="EMBL" id="JACOQH010000001">
    <property type="protein sequence ID" value="MBC5752613.1"/>
    <property type="molecule type" value="Genomic_DNA"/>
</dbReference>
<evidence type="ECO:0000256" key="2">
    <source>
        <dbReference type="SAM" id="SignalP"/>
    </source>
</evidence>
<proteinExistence type="predicted"/>
<keyword evidence="1" id="KW-0812">Transmembrane</keyword>
<feature type="transmembrane region" description="Helical" evidence="1">
    <location>
        <begin position="34"/>
        <end position="56"/>
    </location>
</feature>
<keyword evidence="1" id="KW-1133">Transmembrane helix</keyword>
<comment type="caution">
    <text evidence="3">The sequence shown here is derived from an EMBL/GenBank/DDBJ whole genome shotgun (WGS) entry which is preliminary data.</text>
</comment>
<evidence type="ECO:0000313" key="3">
    <source>
        <dbReference type="EMBL" id="MBC5752613.1"/>
    </source>
</evidence>
<keyword evidence="2" id="KW-0732">Signal</keyword>
<gene>
    <name evidence="3" type="ORF">H8Z76_00995</name>
</gene>
<dbReference type="Proteomes" id="UP000621540">
    <property type="component" value="Unassembled WGS sequence"/>
</dbReference>
<sequence>MKLKKVLIPLALTICCSFYFAAFAIICAARSVSGMALTLGILIPAIVVLVSVILFVRGYFEIRREAEESEKEKEKQK</sequence>
<feature type="chain" id="PRO_5045085619" evidence="2">
    <location>
        <begin position="22"/>
        <end position="77"/>
    </location>
</feature>
<dbReference type="RefSeq" id="WP_022515234.1">
    <property type="nucleotide sequence ID" value="NZ_JACOQH010000001.1"/>
</dbReference>
<organism evidence="3 4">
    <name type="scientific">Roseburia yibonii</name>
    <dbReference type="NCBI Taxonomy" id="2763063"/>
    <lineage>
        <taxon>Bacteria</taxon>
        <taxon>Bacillati</taxon>
        <taxon>Bacillota</taxon>
        <taxon>Clostridia</taxon>
        <taxon>Lachnospirales</taxon>
        <taxon>Lachnospiraceae</taxon>
        <taxon>Roseburia</taxon>
    </lineage>
</organism>
<name>A0ABR7I6N6_9FIRM</name>
<protein>
    <submittedName>
        <fullName evidence="3">Uncharacterized protein</fullName>
    </submittedName>
</protein>
<reference evidence="3 4" key="1">
    <citation type="submission" date="2020-08" db="EMBL/GenBank/DDBJ databases">
        <title>Genome public.</title>
        <authorList>
            <person name="Liu C."/>
            <person name="Sun Q."/>
        </authorList>
    </citation>
    <scope>NUCLEOTIDE SEQUENCE [LARGE SCALE GENOMIC DNA]</scope>
    <source>
        <strain evidence="3 4">BX0805</strain>
    </source>
</reference>
<evidence type="ECO:0000313" key="4">
    <source>
        <dbReference type="Proteomes" id="UP000621540"/>
    </source>
</evidence>
<keyword evidence="1" id="KW-0472">Membrane</keyword>
<keyword evidence="4" id="KW-1185">Reference proteome</keyword>
<evidence type="ECO:0000256" key="1">
    <source>
        <dbReference type="SAM" id="Phobius"/>
    </source>
</evidence>